<keyword evidence="6" id="KW-1185">Reference proteome</keyword>
<proteinExistence type="predicted"/>
<dbReference type="RefSeq" id="WP_162371000.1">
    <property type="nucleotide sequence ID" value="NZ_JAAEEH010000033.1"/>
</dbReference>
<dbReference type="InterPro" id="IPR046335">
    <property type="entry name" value="LacI/GalR-like_sensor"/>
</dbReference>
<evidence type="ECO:0000256" key="1">
    <source>
        <dbReference type="ARBA" id="ARBA00023015"/>
    </source>
</evidence>
<keyword evidence="2" id="KW-0238">DNA-binding</keyword>
<dbReference type="PANTHER" id="PTHR30146">
    <property type="entry name" value="LACI-RELATED TRANSCRIPTIONAL REPRESSOR"/>
    <property type="match status" value="1"/>
</dbReference>
<dbReference type="Proteomes" id="UP000461585">
    <property type="component" value="Unassembled WGS sequence"/>
</dbReference>
<dbReference type="GO" id="GO:0000976">
    <property type="term" value="F:transcription cis-regulatory region binding"/>
    <property type="evidence" value="ECO:0007669"/>
    <property type="project" value="TreeGrafter"/>
</dbReference>
<dbReference type="CDD" id="cd01392">
    <property type="entry name" value="HTH_LacI"/>
    <property type="match status" value="1"/>
</dbReference>
<dbReference type="InterPro" id="IPR000843">
    <property type="entry name" value="HTH_LacI"/>
</dbReference>
<dbReference type="SMART" id="SM00354">
    <property type="entry name" value="HTH_LACI"/>
    <property type="match status" value="1"/>
</dbReference>
<dbReference type="CDD" id="cd06267">
    <property type="entry name" value="PBP1_LacI_sugar_binding-like"/>
    <property type="match status" value="1"/>
</dbReference>
<dbReference type="Pfam" id="PF13377">
    <property type="entry name" value="Peripla_BP_3"/>
    <property type="match status" value="1"/>
</dbReference>
<dbReference type="Pfam" id="PF00356">
    <property type="entry name" value="LacI"/>
    <property type="match status" value="1"/>
</dbReference>
<dbReference type="PROSITE" id="PS50932">
    <property type="entry name" value="HTH_LACI_2"/>
    <property type="match status" value="1"/>
</dbReference>
<sequence length="346" mass="38760">MAVTTRDIAKIAGVNQSTVSRCLNDSPLVSEETKARVKGIAESLGFAFNAHARSLSTNRTQTIGVIFPQHYTQLDLDDNLYFNALSDQLHLRLEAEEFDLITAFPVNRTNNKSNIEKLIACRKVDGLLLVQPQLDPRTLEILKNAEIPFAFLHHYPELCEKEEVDVFYADNAYGGWMATRHLLEQGHEKILCITAGEGEREFGLRTDGYVKALQEAGLSPDPELVLRGDHSFESGYALVYRHWPQFQKAGAVFAQTDLMAMGVIQALREKRVGVPEDMAIVGYNDIPLSRSLKPHLTTVHQPLEEIIEMACKNLLDRIRGEGGKHVKACIRPQLVVRDSSIVEKKS</sequence>
<evidence type="ECO:0000259" key="4">
    <source>
        <dbReference type="PROSITE" id="PS50932"/>
    </source>
</evidence>
<dbReference type="InterPro" id="IPR028082">
    <property type="entry name" value="Peripla_BP_I"/>
</dbReference>
<feature type="domain" description="HTH lacI-type" evidence="4">
    <location>
        <begin position="3"/>
        <end position="57"/>
    </location>
</feature>
<name>A0A7X5HXF9_9FIRM</name>
<reference evidence="5 6" key="1">
    <citation type="submission" date="2020-01" db="EMBL/GenBank/DDBJ databases">
        <title>Anaeroalcalibacter tamaniensis gen. nov., sp. nov., moderately halophilic strictly anaerobic fermenter bacterium from mud volcano of Taman peninsula.</title>
        <authorList>
            <person name="Frolova A."/>
            <person name="Merkel A.Y."/>
            <person name="Slobodkin A.I."/>
        </authorList>
    </citation>
    <scope>NUCLEOTIDE SEQUENCE [LARGE SCALE GENOMIC DNA]</scope>
    <source>
        <strain evidence="5 6">F-3ap</strain>
    </source>
</reference>
<evidence type="ECO:0000313" key="6">
    <source>
        <dbReference type="Proteomes" id="UP000461585"/>
    </source>
</evidence>
<dbReference type="Gene3D" id="1.10.260.40">
    <property type="entry name" value="lambda repressor-like DNA-binding domains"/>
    <property type="match status" value="1"/>
</dbReference>
<dbReference type="Gene3D" id="3.40.50.2300">
    <property type="match status" value="2"/>
</dbReference>
<dbReference type="EMBL" id="JAAEEH010000033">
    <property type="protein sequence ID" value="NDL68276.1"/>
    <property type="molecule type" value="Genomic_DNA"/>
</dbReference>
<evidence type="ECO:0000256" key="2">
    <source>
        <dbReference type="ARBA" id="ARBA00023125"/>
    </source>
</evidence>
<dbReference type="AlphaFoldDB" id="A0A7X5HXF9"/>
<gene>
    <name evidence="5" type="ORF">GXN74_11035</name>
</gene>
<dbReference type="PANTHER" id="PTHR30146:SF120">
    <property type="entry name" value="ALANINE RACEMASE"/>
    <property type="match status" value="1"/>
</dbReference>
<dbReference type="SUPFAM" id="SSF47413">
    <property type="entry name" value="lambda repressor-like DNA-binding domains"/>
    <property type="match status" value="1"/>
</dbReference>
<keyword evidence="3" id="KW-0804">Transcription</keyword>
<dbReference type="GO" id="GO:0003700">
    <property type="term" value="F:DNA-binding transcription factor activity"/>
    <property type="evidence" value="ECO:0007669"/>
    <property type="project" value="TreeGrafter"/>
</dbReference>
<comment type="caution">
    <text evidence="5">The sequence shown here is derived from an EMBL/GenBank/DDBJ whole genome shotgun (WGS) entry which is preliminary data.</text>
</comment>
<evidence type="ECO:0000256" key="3">
    <source>
        <dbReference type="ARBA" id="ARBA00023163"/>
    </source>
</evidence>
<dbReference type="SUPFAM" id="SSF53822">
    <property type="entry name" value="Periplasmic binding protein-like I"/>
    <property type="match status" value="1"/>
</dbReference>
<keyword evidence="1" id="KW-0805">Transcription regulation</keyword>
<organism evidence="5 6">
    <name type="scientific">Anaerotalea alkaliphila</name>
    <dbReference type="NCBI Taxonomy" id="2662126"/>
    <lineage>
        <taxon>Bacteria</taxon>
        <taxon>Bacillati</taxon>
        <taxon>Bacillota</taxon>
        <taxon>Clostridia</taxon>
        <taxon>Eubacteriales</taxon>
        <taxon>Anaerotalea</taxon>
    </lineage>
</organism>
<accession>A0A7X5HXF9</accession>
<protein>
    <submittedName>
        <fullName evidence="5">LacI family transcriptional regulator</fullName>
    </submittedName>
</protein>
<dbReference type="InterPro" id="IPR010982">
    <property type="entry name" value="Lambda_DNA-bd_dom_sf"/>
</dbReference>
<evidence type="ECO:0000313" key="5">
    <source>
        <dbReference type="EMBL" id="NDL68276.1"/>
    </source>
</evidence>